<dbReference type="EMBL" id="UOGD01000291">
    <property type="protein sequence ID" value="VAX25127.1"/>
    <property type="molecule type" value="Genomic_DNA"/>
</dbReference>
<protein>
    <recommendedName>
        <fullName evidence="2">Outer membrane protein</fullName>
    </recommendedName>
</protein>
<reference evidence="1" key="1">
    <citation type="submission" date="2018-06" db="EMBL/GenBank/DDBJ databases">
        <authorList>
            <person name="Zhirakovskaya E."/>
        </authorList>
    </citation>
    <scope>NUCLEOTIDE SEQUENCE</scope>
</reference>
<organism evidence="1">
    <name type="scientific">hydrothermal vent metagenome</name>
    <dbReference type="NCBI Taxonomy" id="652676"/>
    <lineage>
        <taxon>unclassified sequences</taxon>
        <taxon>metagenomes</taxon>
        <taxon>ecological metagenomes</taxon>
    </lineage>
</organism>
<dbReference type="Gene3D" id="2.40.160.60">
    <property type="entry name" value="Outer membrane protein transport protein (OMPP1/FadL/TodX)"/>
    <property type="match status" value="1"/>
</dbReference>
<dbReference type="AlphaFoldDB" id="A0A3B1D8W8"/>
<evidence type="ECO:0008006" key="2">
    <source>
        <dbReference type="Google" id="ProtNLM"/>
    </source>
</evidence>
<evidence type="ECO:0000313" key="1">
    <source>
        <dbReference type="EMBL" id="VAX25127.1"/>
    </source>
</evidence>
<name>A0A3B1D8W8_9ZZZZ</name>
<accession>A0A3B1D8W8</accession>
<dbReference type="SUPFAM" id="SSF56935">
    <property type="entry name" value="Porins"/>
    <property type="match status" value="1"/>
</dbReference>
<sequence>MNKNLIKILFLFLAINQFLFAQVGPIYSRYGIGDQIHSHTARRMGFGDLGSAIIDKDYVDGYNPASWSDLKLTRFGISGKFLGATYSDQNGSVYANNFIFSGFTLGFPIDKDLGISMAIGLIPISALKYEVVESGSDSLFGNYDNKYKGSGSLSKIFIGASTGLPFKFSLGAMLEYYSGTNDYSTRRDFSNSSSFSSIYYDTRYKYSGLGTTVSLISGNVFEYFNKETSFKFRLSGMVNFVSGLTTDTTLVIGTSIGELTPREGEVITKIPTKYTFGGVFGWNDEYLILFDYVYQPWNEYTFNDTYEKNFKELIKYSLGFQYKPIVKSIHASSWEQMSLRCGLSFEESQYSFDGINIDAYSVHAGVTFPFSSVNLIDLGIAFGIRGKKENNLVKENFIKAAITLSLGELWFQREER</sequence>
<proteinExistence type="predicted"/>
<gene>
    <name evidence="1" type="ORF">MNBD_IGNAVI01-2163</name>
</gene>